<dbReference type="Proteomes" id="UP000627446">
    <property type="component" value="Unassembled WGS sequence"/>
</dbReference>
<dbReference type="RefSeq" id="WP_186916741.1">
    <property type="nucleotide sequence ID" value="NZ_JACOFZ010000004.1"/>
</dbReference>
<evidence type="ECO:0000313" key="3">
    <source>
        <dbReference type="EMBL" id="MBC3882129.1"/>
    </source>
</evidence>
<comment type="caution">
    <text evidence="3">The sequence shown here is derived from an EMBL/GenBank/DDBJ whole genome shotgun (WGS) entry which is preliminary data.</text>
</comment>
<organism evidence="3 4">
    <name type="scientific">Undibacterium nitidum</name>
    <dbReference type="NCBI Taxonomy" id="2762298"/>
    <lineage>
        <taxon>Bacteria</taxon>
        <taxon>Pseudomonadati</taxon>
        <taxon>Pseudomonadota</taxon>
        <taxon>Betaproteobacteria</taxon>
        <taxon>Burkholderiales</taxon>
        <taxon>Oxalobacteraceae</taxon>
        <taxon>Undibacterium</taxon>
    </lineage>
</organism>
<dbReference type="AlphaFoldDB" id="A0A923HVJ5"/>
<dbReference type="InterPro" id="IPR051781">
    <property type="entry name" value="Metallo-dep_Hydrolase"/>
</dbReference>
<dbReference type="Pfam" id="PF01979">
    <property type="entry name" value="Amidohydro_1"/>
    <property type="match status" value="1"/>
</dbReference>
<gene>
    <name evidence="3" type="ORF">H8K36_12125</name>
</gene>
<evidence type="ECO:0000313" key="4">
    <source>
        <dbReference type="Proteomes" id="UP000627446"/>
    </source>
</evidence>
<feature type="chain" id="PRO_5037002727" evidence="1">
    <location>
        <begin position="35"/>
        <end position="459"/>
    </location>
</feature>
<feature type="signal peptide" evidence="1">
    <location>
        <begin position="1"/>
        <end position="34"/>
    </location>
</feature>
<dbReference type="SUPFAM" id="SSF51556">
    <property type="entry name" value="Metallo-dependent hydrolases"/>
    <property type="match status" value="1"/>
</dbReference>
<keyword evidence="4" id="KW-1185">Reference proteome</keyword>
<keyword evidence="1" id="KW-0732">Signal</keyword>
<sequence>MKQIQINSSSFKGEWTQRLSVCAVSLLFSAGALASDNVPAPAQKTPLLFKGATIHTVSGDNIVNGQMLVEKGKITAIGATLSAPADVKVIDVSGKHIYPGMIAANSVMGLAEVQSVRATADFAEAGAINPNARAIVAVNPDSELIPTTRTNGVLAALSVPTPGPVGMINGISSLIQLDGWTWEDMSVQAEVGLHISIPFMRFNPELFPAPLDSRLEELRKSSAQRLKMLEETFDSAIAYRDGRANKDGTQIDVRWEAMLPVLAGTRPVFFHAQDASQIRFAINFAERYRLKMVLVGGMDSPAFADILRERKIPVIVTGIHKLPVRRGADYDSPYSLAAKLASAGVQFCIARGGADDDAHNERNLPYEAAVAATFGLDANEALKAITLYPAQILGVADKLGSLEAGKLANFFVSNGDPLETMTKIEQIYIQGRVVDGSTKQSRLTEKYQQKYLQKKDTAK</sequence>
<dbReference type="SUPFAM" id="SSF51338">
    <property type="entry name" value="Composite domain of metallo-dependent hydrolases"/>
    <property type="match status" value="1"/>
</dbReference>
<dbReference type="PANTHER" id="PTHR43135">
    <property type="entry name" value="ALPHA-D-RIBOSE 1-METHYLPHOSPHONATE 5-TRIPHOSPHATE DIPHOSPHATASE"/>
    <property type="match status" value="1"/>
</dbReference>
<feature type="domain" description="Amidohydrolase-related" evidence="2">
    <location>
        <begin position="363"/>
        <end position="426"/>
    </location>
</feature>
<protein>
    <submittedName>
        <fullName evidence="3">Amidohydrolase family protein</fullName>
    </submittedName>
</protein>
<proteinExistence type="predicted"/>
<reference evidence="3" key="1">
    <citation type="submission" date="2020-08" db="EMBL/GenBank/DDBJ databases">
        <title>Novel species isolated from subtropical streams in China.</title>
        <authorList>
            <person name="Lu H."/>
        </authorList>
    </citation>
    <scope>NUCLEOTIDE SEQUENCE</scope>
    <source>
        <strain evidence="3">LX22W</strain>
    </source>
</reference>
<dbReference type="PANTHER" id="PTHR43135:SF3">
    <property type="entry name" value="ALPHA-D-RIBOSE 1-METHYLPHOSPHONATE 5-TRIPHOSPHATE DIPHOSPHATASE"/>
    <property type="match status" value="1"/>
</dbReference>
<name>A0A923HVJ5_9BURK</name>
<dbReference type="InterPro" id="IPR006680">
    <property type="entry name" value="Amidohydro-rel"/>
</dbReference>
<dbReference type="InterPro" id="IPR011059">
    <property type="entry name" value="Metal-dep_hydrolase_composite"/>
</dbReference>
<dbReference type="InterPro" id="IPR032466">
    <property type="entry name" value="Metal_Hydrolase"/>
</dbReference>
<evidence type="ECO:0000256" key="1">
    <source>
        <dbReference type="SAM" id="SignalP"/>
    </source>
</evidence>
<dbReference type="Gene3D" id="3.20.20.140">
    <property type="entry name" value="Metal-dependent hydrolases"/>
    <property type="match status" value="1"/>
</dbReference>
<evidence type="ECO:0000259" key="2">
    <source>
        <dbReference type="Pfam" id="PF01979"/>
    </source>
</evidence>
<accession>A0A923HVJ5</accession>
<dbReference type="EMBL" id="JACOFZ010000004">
    <property type="protein sequence ID" value="MBC3882129.1"/>
    <property type="molecule type" value="Genomic_DNA"/>
</dbReference>
<dbReference type="GO" id="GO:0016810">
    <property type="term" value="F:hydrolase activity, acting on carbon-nitrogen (but not peptide) bonds"/>
    <property type="evidence" value="ECO:0007669"/>
    <property type="project" value="InterPro"/>
</dbReference>